<gene>
    <name evidence="3" type="ORF">ACFSKU_13795</name>
</gene>
<accession>A0ABW4X0D1</accession>
<dbReference type="InterPro" id="IPR036097">
    <property type="entry name" value="HisK_dim/P_sf"/>
</dbReference>
<dbReference type="RefSeq" id="WP_229958418.1">
    <property type="nucleotide sequence ID" value="NZ_JAJJWI010000003.1"/>
</dbReference>
<reference evidence="4" key="1">
    <citation type="journal article" date="2019" name="Int. J. Syst. Evol. Microbiol.">
        <title>The Global Catalogue of Microorganisms (GCM) 10K type strain sequencing project: providing services to taxonomists for standard genome sequencing and annotation.</title>
        <authorList>
            <consortium name="The Broad Institute Genomics Platform"/>
            <consortium name="The Broad Institute Genome Sequencing Center for Infectious Disease"/>
            <person name="Wu L."/>
            <person name="Ma J."/>
        </authorList>
    </citation>
    <scope>NUCLEOTIDE SEQUENCE [LARGE SCALE GENOMIC DNA]</scope>
    <source>
        <strain evidence="4">JCM 16545</strain>
    </source>
</reference>
<sequence>MLVSENQALRITYEAYSRFSNSLIRCRTFDDVAACFKVNLKYLFNFHVFRASYHRGSYYLHLTVTSGGANMQVQHEAGYLAHEEVLLEKGIPACWKELEPFLLPEEYKLPEDEQGELWGWLIRNDEKHQVLVSVLSGTSKLFTKKDITFLKLATENLKTKLLEICLFNELDEKNKYLKDALVTIHEKNTEITSIIEQQKEIIASRTKEIADKNEKLLQISVLNAHDVREPLTRIMGLMSLMEHYASSDDIKDKFLPKLKASSEDLDKALQHVISKATTDLLKLKA</sequence>
<dbReference type="EMBL" id="JBHUHV010000039">
    <property type="protein sequence ID" value="MFD2067963.1"/>
    <property type="molecule type" value="Genomic_DNA"/>
</dbReference>
<dbReference type="Proteomes" id="UP001597369">
    <property type="component" value="Unassembled WGS sequence"/>
</dbReference>
<evidence type="ECO:0000313" key="3">
    <source>
        <dbReference type="EMBL" id="MFD2067963.1"/>
    </source>
</evidence>
<protein>
    <recommendedName>
        <fullName evidence="2">histidine kinase</fullName>
        <ecNumber evidence="2">2.7.13.3</ecNumber>
    </recommendedName>
</protein>
<keyword evidence="4" id="KW-1185">Reference proteome</keyword>
<organism evidence="3 4">
    <name type="scientific">Pontibacter silvestris</name>
    <dbReference type="NCBI Taxonomy" id="2305183"/>
    <lineage>
        <taxon>Bacteria</taxon>
        <taxon>Pseudomonadati</taxon>
        <taxon>Bacteroidota</taxon>
        <taxon>Cytophagia</taxon>
        <taxon>Cytophagales</taxon>
        <taxon>Hymenobacteraceae</taxon>
        <taxon>Pontibacter</taxon>
    </lineage>
</organism>
<dbReference type="EC" id="2.7.13.3" evidence="2"/>
<comment type="catalytic activity">
    <reaction evidence="1">
        <text>ATP + protein L-histidine = ADP + protein N-phospho-L-histidine.</text>
        <dbReference type="EC" id="2.7.13.3"/>
    </reaction>
</comment>
<dbReference type="SUPFAM" id="SSF47384">
    <property type="entry name" value="Homodimeric domain of signal transducing histidine kinase"/>
    <property type="match status" value="1"/>
</dbReference>
<dbReference type="InterPro" id="IPR003661">
    <property type="entry name" value="HisK_dim/P_dom"/>
</dbReference>
<name>A0ABW4X0D1_9BACT</name>
<evidence type="ECO:0000313" key="4">
    <source>
        <dbReference type="Proteomes" id="UP001597369"/>
    </source>
</evidence>
<proteinExistence type="predicted"/>
<comment type="caution">
    <text evidence="3">The sequence shown here is derived from an EMBL/GenBank/DDBJ whole genome shotgun (WGS) entry which is preliminary data.</text>
</comment>
<evidence type="ECO:0000256" key="2">
    <source>
        <dbReference type="ARBA" id="ARBA00012438"/>
    </source>
</evidence>
<evidence type="ECO:0000256" key="1">
    <source>
        <dbReference type="ARBA" id="ARBA00000085"/>
    </source>
</evidence>
<dbReference type="CDD" id="cd00082">
    <property type="entry name" value="HisKA"/>
    <property type="match status" value="1"/>
</dbReference>